<evidence type="ECO:0008006" key="10">
    <source>
        <dbReference type="Google" id="ProtNLM"/>
    </source>
</evidence>
<dbReference type="EMBL" id="KB097143">
    <property type="protein sequence ID" value="ESN98667.1"/>
    <property type="molecule type" value="Genomic_DNA"/>
</dbReference>
<evidence type="ECO:0000256" key="5">
    <source>
        <dbReference type="ARBA" id="ARBA00023221"/>
    </source>
</evidence>
<dbReference type="GO" id="GO:0042632">
    <property type="term" value="P:cholesterol homeostasis"/>
    <property type="evidence" value="ECO:0000318"/>
    <property type="project" value="GO_Central"/>
</dbReference>
<evidence type="ECO:0000256" key="1">
    <source>
        <dbReference type="ARBA" id="ARBA00010617"/>
    </source>
</evidence>
<dbReference type="EMBL" id="AMQM01001041">
    <property type="status" value="NOT_ANNOTATED_CDS"/>
    <property type="molecule type" value="Genomic_DNA"/>
</dbReference>
<evidence type="ECO:0000256" key="6">
    <source>
        <dbReference type="PIRSR" id="PIRSR602401-1"/>
    </source>
</evidence>
<evidence type="ECO:0000313" key="8">
    <source>
        <dbReference type="EnsemblMetazoa" id="HelroP188864"/>
    </source>
</evidence>
<evidence type="ECO:0000256" key="3">
    <source>
        <dbReference type="ARBA" id="ARBA00022723"/>
    </source>
</evidence>
<dbReference type="CTD" id="20211048"/>
<dbReference type="OrthoDB" id="6692864at2759"/>
<dbReference type="PANTHER" id="PTHR24304">
    <property type="entry name" value="CYTOCHROME P450 FAMILY 7"/>
    <property type="match status" value="1"/>
</dbReference>
<keyword evidence="5" id="KW-0753">Steroid metabolism</keyword>
<dbReference type="GO" id="GO:0006699">
    <property type="term" value="P:bile acid biosynthetic process"/>
    <property type="evidence" value="ECO:0000318"/>
    <property type="project" value="GO_Central"/>
</dbReference>
<evidence type="ECO:0000256" key="2">
    <source>
        <dbReference type="ARBA" id="ARBA00022617"/>
    </source>
</evidence>
<dbReference type="InterPro" id="IPR036396">
    <property type="entry name" value="Cyt_P450_sf"/>
</dbReference>
<dbReference type="RefSeq" id="XP_009022662.1">
    <property type="nucleotide sequence ID" value="XM_009024414.1"/>
</dbReference>
<dbReference type="GO" id="GO:0020037">
    <property type="term" value="F:heme binding"/>
    <property type="evidence" value="ECO:0007669"/>
    <property type="project" value="InterPro"/>
</dbReference>
<dbReference type="Proteomes" id="UP000015101">
    <property type="component" value="Unassembled WGS sequence"/>
</dbReference>
<accession>T1FQF1</accession>
<keyword evidence="4 6" id="KW-0408">Iron</keyword>
<dbReference type="GO" id="GO:0005506">
    <property type="term" value="F:iron ion binding"/>
    <property type="evidence" value="ECO:0007669"/>
    <property type="project" value="InterPro"/>
</dbReference>
<keyword evidence="2 6" id="KW-0349">Heme</keyword>
<keyword evidence="5" id="KW-0443">Lipid metabolism</keyword>
<dbReference type="Pfam" id="PF00067">
    <property type="entry name" value="p450"/>
    <property type="match status" value="2"/>
</dbReference>
<dbReference type="InterPro" id="IPR001128">
    <property type="entry name" value="Cyt_P450"/>
</dbReference>
<keyword evidence="9" id="KW-1185">Reference proteome</keyword>
<dbReference type="HOGENOM" id="CLU_018012_1_3_1"/>
<reference evidence="9" key="1">
    <citation type="submission" date="2012-12" db="EMBL/GenBank/DDBJ databases">
        <authorList>
            <person name="Hellsten U."/>
            <person name="Grimwood J."/>
            <person name="Chapman J.A."/>
            <person name="Shapiro H."/>
            <person name="Aerts A."/>
            <person name="Otillar R.P."/>
            <person name="Terry A.Y."/>
            <person name="Boore J.L."/>
            <person name="Simakov O."/>
            <person name="Marletaz F."/>
            <person name="Cho S.-J."/>
            <person name="Edsinger-Gonzales E."/>
            <person name="Havlak P."/>
            <person name="Kuo D.-H."/>
            <person name="Larsson T."/>
            <person name="Lv J."/>
            <person name="Arendt D."/>
            <person name="Savage R."/>
            <person name="Osoegawa K."/>
            <person name="de Jong P."/>
            <person name="Lindberg D.R."/>
            <person name="Seaver E.C."/>
            <person name="Weisblat D.A."/>
            <person name="Putnam N.H."/>
            <person name="Grigoriev I.V."/>
            <person name="Rokhsar D.S."/>
        </authorList>
    </citation>
    <scope>NUCLEOTIDE SEQUENCE</scope>
</reference>
<dbReference type="GO" id="GO:0008395">
    <property type="term" value="F:steroid hydroxylase activity"/>
    <property type="evidence" value="ECO:0000318"/>
    <property type="project" value="GO_Central"/>
</dbReference>
<dbReference type="OMA" id="FVFRSVM"/>
<comment type="cofactor">
    <cofactor evidence="6">
        <name>heme</name>
        <dbReference type="ChEBI" id="CHEBI:30413"/>
    </cofactor>
</comment>
<reference evidence="8" key="3">
    <citation type="submission" date="2015-06" db="UniProtKB">
        <authorList>
            <consortium name="EnsemblMetazoa"/>
        </authorList>
    </citation>
    <scope>IDENTIFICATION</scope>
</reference>
<dbReference type="PANTHER" id="PTHR24304:SF4">
    <property type="entry name" value="CYTOCHROME P450"/>
    <property type="match status" value="1"/>
</dbReference>
<comment type="similarity">
    <text evidence="1">Belongs to the cytochrome P450 family.</text>
</comment>
<dbReference type="InterPro" id="IPR050529">
    <property type="entry name" value="CYP450_sterol_14alpha_dmase"/>
</dbReference>
<dbReference type="STRING" id="6412.T1FQF1"/>
<sequence>MSLLPSTISMWCLFNVCLRKTLNKFEVRRNPGEPPLVPGHLIWGNGAEFAKDAVSYLLDCKKRFGNVFTIRLLNTHMTLLMDHNDYENLGKERNFDFDPIQKQVNWNVFHFILKDPRKMMKETGKWVKGKSLLGNLTTFLANLNIAFEKVVTLNEKNMNAVGNEKIMNGNIKSEKIHTNTGIIQNGNEDVGLDLKSIMDGSKIDKRLEQYHVGLDAKNYLNRKCPFSNVNSKMMRVNADLKEKLIADDSQEWFQSGLRIFACNTMFSAIFNTIFGFSDDNVFSYKKAFSHFDVFHKYFNYFWLGLPKIFFPEAVSALEQLLTFPEADELLQRDDLSPYVRNAIYHMRNSGQTDGDIKGHNLVFLHVNYNTFRISFWILYYIITNDDARQALQDEMTQLFESKYDPESKTVKLSIKDIDNMEVLNSIVDESFRMASGVFMVRYVVQDTDFKSCDGKTYSIRAGDKVAIYPPAIHKDPELFDDPSVTKFDSFNFLLLKLSLLTFKYDRFLKGNNVSSDGSPLSNAVMPFGSLCPGKKFAILQTKVYAMSVISRFNFQMMPGEVAEIDSRYHGHEILPPVKDVQVKFRPISNPYNIAIVE</sequence>
<dbReference type="Gene3D" id="1.10.630.10">
    <property type="entry name" value="Cytochrome P450"/>
    <property type="match status" value="2"/>
</dbReference>
<dbReference type="eggNOG" id="KOG0684">
    <property type="taxonomic scope" value="Eukaryota"/>
</dbReference>
<dbReference type="InterPro" id="IPR002401">
    <property type="entry name" value="Cyt_P450_E_grp-I"/>
</dbReference>
<dbReference type="GeneID" id="20211048"/>
<dbReference type="SUPFAM" id="SSF48264">
    <property type="entry name" value="Cytochrome P450"/>
    <property type="match status" value="2"/>
</dbReference>
<dbReference type="InParanoid" id="T1FQF1"/>
<dbReference type="KEGG" id="hro:HELRODRAFT_188864"/>
<name>T1FQF1_HELRO</name>
<dbReference type="PRINTS" id="PR00463">
    <property type="entry name" value="EP450I"/>
</dbReference>
<dbReference type="EnsemblMetazoa" id="HelroT188864">
    <property type="protein sequence ID" value="HelroP188864"/>
    <property type="gene ID" value="HelroG188864"/>
</dbReference>
<protein>
    <recommendedName>
        <fullName evidence="10">Cytochrome P450</fullName>
    </recommendedName>
</protein>
<evidence type="ECO:0000256" key="4">
    <source>
        <dbReference type="ARBA" id="ARBA00023004"/>
    </source>
</evidence>
<evidence type="ECO:0000313" key="7">
    <source>
        <dbReference type="EMBL" id="ESN98667.1"/>
    </source>
</evidence>
<proteinExistence type="inferred from homology"/>
<dbReference type="GO" id="GO:0016705">
    <property type="term" value="F:oxidoreductase activity, acting on paired donors, with incorporation or reduction of molecular oxygen"/>
    <property type="evidence" value="ECO:0007669"/>
    <property type="project" value="InterPro"/>
</dbReference>
<organism evidence="8 9">
    <name type="scientific">Helobdella robusta</name>
    <name type="common">Californian leech</name>
    <dbReference type="NCBI Taxonomy" id="6412"/>
    <lineage>
        <taxon>Eukaryota</taxon>
        <taxon>Metazoa</taxon>
        <taxon>Spiralia</taxon>
        <taxon>Lophotrochozoa</taxon>
        <taxon>Annelida</taxon>
        <taxon>Clitellata</taxon>
        <taxon>Hirudinea</taxon>
        <taxon>Rhynchobdellida</taxon>
        <taxon>Glossiphoniidae</taxon>
        <taxon>Helobdella</taxon>
    </lineage>
</organism>
<keyword evidence="3 6" id="KW-0479">Metal-binding</keyword>
<dbReference type="AlphaFoldDB" id="T1FQF1"/>
<gene>
    <name evidence="8" type="primary">20211048</name>
    <name evidence="7" type="ORF">HELRODRAFT_188864</name>
</gene>
<evidence type="ECO:0000313" key="9">
    <source>
        <dbReference type="Proteomes" id="UP000015101"/>
    </source>
</evidence>
<reference evidence="7 9" key="2">
    <citation type="journal article" date="2013" name="Nature">
        <title>Insights into bilaterian evolution from three spiralian genomes.</title>
        <authorList>
            <person name="Simakov O."/>
            <person name="Marletaz F."/>
            <person name="Cho S.J."/>
            <person name="Edsinger-Gonzales E."/>
            <person name="Havlak P."/>
            <person name="Hellsten U."/>
            <person name="Kuo D.H."/>
            <person name="Larsson T."/>
            <person name="Lv J."/>
            <person name="Arendt D."/>
            <person name="Savage R."/>
            <person name="Osoegawa K."/>
            <person name="de Jong P."/>
            <person name="Grimwood J."/>
            <person name="Chapman J.A."/>
            <person name="Shapiro H."/>
            <person name="Aerts A."/>
            <person name="Otillar R.P."/>
            <person name="Terry A.Y."/>
            <person name="Boore J.L."/>
            <person name="Grigoriev I.V."/>
            <person name="Lindberg D.R."/>
            <person name="Seaver E.C."/>
            <person name="Weisblat D.A."/>
            <person name="Putnam N.H."/>
            <person name="Rokhsar D.S."/>
        </authorList>
    </citation>
    <scope>NUCLEOTIDE SEQUENCE</scope>
</reference>
<feature type="binding site" description="axial binding residue" evidence="6">
    <location>
        <position position="531"/>
    </location>
    <ligand>
        <name>heme</name>
        <dbReference type="ChEBI" id="CHEBI:30413"/>
    </ligand>
    <ligandPart>
        <name>Fe</name>
        <dbReference type="ChEBI" id="CHEBI:18248"/>
    </ligandPart>
</feature>